<dbReference type="GO" id="GO:0015288">
    <property type="term" value="F:porin activity"/>
    <property type="evidence" value="ECO:0007669"/>
    <property type="project" value="TreeGrafter"/>
</dbReference>
<keyword evidence="3 4" id="KW-0732">Signal</keyword>
<proteinExistence type="inferred from homology"/>
<comment type="similarity">
    <text evidence="1">Belongs to the outer membrane porin (Opr) (TC 1.B.25) family.</text>
</comment>
<evidence type="ECO:0000256" key="2">
    <source>
        <dbReference type="ARBA" id="ARBA00022448"/>
    </source>
</evidence>
<evidence type="ECO:0000256" key="4">
    <source>
        <dbReference type="SAM" id="SignalP"/>
    </source>
</evidence>
<evidence type="ECO:0000313" key="6">
    <source>
        <dbReference type="Proteomes" id="UP000526003"/>
    </source>
</evidence>
<dbReference type="AlphaFoldDB" id="A0A7X1GFJ1"/>
<keyword evidence="6" id="KW-1185">Reference proteome</keyword>
<dbReference type="Proteomes" id="UP000526003">
    <property type="component" value="Unassembled WGS sequence"/>
</dbReference>
<evidence type="ECO:0000256" key="1">
    <source>
        <dbReference type="ARBA" id="ARBA00009075"/>
    </source>
</evidence>
<feature type="chain" id="PRO_5031282585" evidence="4">
    <location>
        <begin position="27"/>
        <end position="452"/>
    </location>
</feature>
<dbReference type="InterPro" id="IPR023614">
    <property type="entry name" value="Porin_dom_sf"/>
</dbReference>
<protein>
    <submittedName>
        <fullName evidence="5">OprD family porin</fullName>
    </submittedName>
</protein>
<dbReference type="PANTHER" id="PTHR34596:SF2">
    <property type="entry name" value="CHITOPORIN"/>
    <property type="match status" value="1"/>
</dbReference>
<reference evidence="5 6" key="1">
    <citation type="submission" date="2020-08" db="EMBL/GenBank/DDBJ databases">
        <title>Pseudomonas sp. nov.</title>
        <authorList>
            <person name="Gieschler S."/>
            <person name="Fiedler G."/>
            <person name="Brinks E."/>
            <person name="Boehnlein C."/>
            <person name="Franz C.M.A.P."/>
            <person name="Kabisch J."/>
        </authorList>
    </citation>
    <scope>NUCLEOTIDE SEQUENCE [LARGE SCALE GENOMIC DNA]</scope>
    <source>
        <strain evidence="5 6">MBT-1</strain>
    </source>
</reference>
<dbReference type="RefSeq" id="WP_185818666.1">
    <property type="nucleotide sequence ID" value="NZ_JACMYG010000018.1"/>
</dbReference>
<dbReference type="Gene3D" id="2.40.160.10">
    <property type="entry name" value="Porin"/>
    <property type="match status" value="1"/>
</dbReference>
<dbReference type="InterPro" id="IPR005318">
    <property type="entry name" value="OM_porin_bac"/>
</dbReference>
<dbReference type="Pfam" id="PF03573">
    <property type="entry name" value="OprD"/>
    <property type="match status" value="1"/>
</dbReference>
<feature type="signal peptide" evidence="4">
    <location>
        <begin position="1"/>
        <end position="26"/>
    </location>
</feature>
<evidence type="ECO:0000313" key="5">
    <source>
        <dbReference type="EMBL" id="MBC2691544.1"/>
    </source>
</evidence>
<dbReference type="PANTHER" id="PTHR34596">
    <property type="entry name" value="CHITOPORIN"/>
    <property type="match status" value="1"/>
</dbReference>
<sequence length="452" mass="49691">MIRFKRLALPFALPFALAAQSTTLLAGSAQEQSRGLVEDSRWSLLNRSVLDHREYQHGARNNAARNAYKPRNERSGNAQEWGYGLMGSLQSGFTQGLVGVGVDAHAYAAWQLDSGGGRAGKARLLGLDNDGHPKDQFGRGGAALKLRASSTTLSYGEQRVKTPVFSSSDSRLLPETATGFYLNSQEFAGFKILGGHFNESTDRNASSHDQGFVVNYSNARQGNNFDLAGLVFDGIEGLSTSLYSARYEDNWRQHYLGSTYSHDLGLDQTLTLNLNLYRTLDTGQAWSGTIDNTTWSLLSSYRNGAHTFSLGYQKVDGDTPFDYVTRGAIYLTNAMQLSDFNAPHEQSWQARYDLGMQAFGWPGLVLSAAYVRGSNIDGRHVDPAGGYAYLGYGAGGKHWERDLEARYVVQSGPAKDLALSLRHNLHRGNTAQAELDTEQIRLAVEYPLNGRF</sequence>
<comment type="caution">
    <text evidence="5">The sequence shown here is derived from an EMBL/GenBank/DDBJ whole genome shotgun (WGS) entry which is preliminary data.</text>
</comment>
<organism evidence="5 6">
    <name type="scientific">Pseudomonas kielensis</name>
    <dbReference type="NCBI Taxonomy" id="2762577"/>
    <lineage>
        <taxon>Bacteria</taxon>
        <taxon>Pseudomonadati</taxon>
        <taxon>Pseudomonadota</taxon>
        <taxon>Gammaproteobacteria</taxon>
        <taxon>Pseudomonadales</taxon>
        <taxon>Pseudomonadaceae</taxon>
        <taxon>Pseudomonas</taxon>
    </lineage>
</organism>
<dbReference type="EMBL" id="JACMYG010000018">
    <property type="protein sequence ID" value="MBC2691544.1"/>
    <property type="molecule type" value="Genomic_DNA"/>
</dbReference>
<keyword evidence="2" id="KW-0813">Transport</keyword>
<accession>A0A7X1GFJ1</accession>
<name>A0A7X1GFJ1_9PSED</name>
<dbReference type="GO" id="GO:0016020">
    <property type="term" value="C:membrane"/>
    <property type="evidence" value="ECO:0007669"/>
    <property type="project" value="InterPro"/>
</dbReference>
<evidence type="ECO:0000256" key="3">
    <source>
        <dbReference type="ARBA" id="ARBA00022729"/>
    </source>
</evidence>
<gene>
    <name evidence="5" type="ORF">H7995_17270</name>
</gene>